<dbReference type="PROSITE" id="PS00108">
    <property type="entry name" value="PROTEIN_KINASE_ST"/>
    <property type="match status" value="1"/>
</dbReference>
<dbReference type="Proteomes" id="UP000323067">
    <property type="component" value="Chromosome vii"/>
</dbReference>
<keyword evidence="5 11" id="KW-0547">Nucleotide-binding</keyword>
<dbReference type="PROSITE" id="PS51285">
    <property type="entry name" value="AGC_KINASE_CTER"/>
    <property type="match status" value="1"/>
</dbReference>
<dbReference type="SUPFAM" id="SSF56112">
    <property type="entry name" value="Protein kinase-like (PK-like)"/>
    <property type="match status" value="1"/>
</dbReference>
<feature type="compositionally biased region" description="Polar residues" evidence="12">
    <location>
        <begin position="271"/>
        <end position="281"/>
    </location>
</feature>
<evidence type="ECO:0000256" key="1">
    <source>
        <dbReference type="ARBA" id="ARBA00012513"/>
    </source>
</evidence>
<feature type="compositionally biased region" description="Pro residues" evidence="12">
    <location>
        <begin position="157"/>
        <end position="169"/>
    </location>
</feature>
<feature type="compositionally biased region" description="Basic and acidic residues" evidence="12">
    <location>
        <begin position="296"/>
        <end position="310"/>
    </location>
</feature>
<feature type="binding site" evidence="11">
    <location>
        <position position="376"/>
    </location>
    <ligand>
        <name>ATP</name>
        <dbReference type="ChEBI" id="CHEBI:30616"/>
    </ligand>
</feature>
<feature type="region of interest" description="Disordered" evidence="12">
    <location>
        <begin position="296"/>
        <end position="325"/>
    </location>
</feature>
<dbReference type="PROSITE" id="PS00107">
    <property type="entry name" value="PROTEIN_KINASE_ATP"/>
    <property type="match status" value="1"/>
</dbReference>
<dbReference type="PROSITE" id="PS50011">
    <property type="entry name" value="PROTEIN_KINASE_DOM"/>
    <property type="match status" value="1"/>
</dbReference>
<dbReference type="InterPro" id="IPR008271">
    <property type="entry name" value="Ser/Thr_kinase_AS"/>
</dbReference>
<organism evidence="15 16">
    <name type="scientific">Cordyceps militaris</name>
    <name type="common">Caterpillar fungus</name>
    <name type="synonym">Clavaria militaris</name>
    <dbReference type="NCBI Taxonomy" id="73501"/>
    <lineage>
        <taxon>Eukaryota</taxon>
        <taxon>Fungi</taxon>
        <taxon>Dikarya</taxon>
        <taxon>Ascomycota</taxon>
        <taxon>Pezizomycotina</taxon>
        <taxon>Sordariomycetes</taxon>
        <taxon>Hypocreomycetidae</taxon>
        <taxon>Hypocreales</taxon>
        <taxon>Cordycipitaceae</taxon>
        <taxon>Cordyceps</taxon>
    </lineage>
</organism>
<evidence type="ECO:0000256" key="8">
    <source>
        <dbReference type="ARBA" id="ARBA00038271"/>
    </source>
</evidence>
<feature type="domain" description="AGC-kinase C-terminal" evidence="14">
    <location>
        <begin position="651"/>
        <end position="728"/>
    </location>
</feature>
<evidence type="ECO:0000256" key="3">
    <source>
        <dbReference type="ARBA" id="ARBA00022553"/>
    </source>
</evidence>
<protein>
    <recommendedName>
        <fullName evidence="1">non-specific serine/threonine protein kinase</fullName>
        <ecNumber evidence="1">2.7.11.1</ecNumber>
    </recommendedName>
</protein>
<dbReference type="OrthoDB" id="3638488at2759"/>
<evidence type="ECO:0000256" key="9">
    <source>
        <dbReference type="ARBA" id="ARBA00047899"/>
    </source>
</evidence>
<dbReference type="VEuPathDB" id="FungiDB:A9K55_007893"/>
<evidence type="ECO:0000256" key="4">
    <source>
        <dbReference type="ARBA" id="ARBA00022679"/>
    </source>
</evidence>
<comment type="catalytic activity">
    <reaction evidence="10">
        <text>L-seryl-[protein] + ATP = O-phospho-L-seryl-[protein] + ADP + H(+)</text>
        <dbReference type="Rhea" id="RHEA:17989"/>
        <dbReference type="Rhea" id="RHEA-COMP:9863"/>
        <dbReference type="Rhea" id="RHEA-COMP:11604"/>
        <dbReference type="ChEBI" id="CHEBI:15378"/>
        <dbReference type="ChEBI" id="CHEBI:29999"/>
        <dbReference type="ChEBI" id="CHEBI:30616"/>
        <dbReference type="ChEBI" id="CHEBI:83421"/>
        <dbReference type="ChEBI" id="CHEBI:456216"/>
        <dbReference type="EC" id="2.7.11.1"/>
    </reaction>
</comment>
<name>A0A2H4SII6_CORMI</name>
<dbReference type="SMART" id="SM00133">
    <property type="entry name" value="S_TK_X"/>
    <property type="match status" value="1"/>
</dbReference>
<dbReference type="GO" id="GO:0005524">
    <property type="term" value="F:ATP binding"/>
    <property type="evidence" value="ECO:0007669"/>
    <property type="project" value="UniProtKB-UniRule"/>
</dbReference>
<feature type="compositionally biased region" description="Polar residues" evidence="12">
    <location>
        <begin position="87"/>
        <end position="107"/>
    </location>
</feature>
<dbReference type="GO" id="GO:0071944">
    <property type="term" value="C:cell periphery"/>
    <property type="evidence" value="ECO:0007669"/>
    <property type="project" value="UniProtKB-ARBA"/>
</dbReference>
<evidence type="ECO:0000256" key="11">
    <source>
        <dbReference type="PROSITE-ProRule" id="PRU10141"/>
    </source>
</evidence>
<keyword evidence="7 11" id="KW-0067">ATP-binding</keyword>
<dbReference type="FunFam" id="1.10.510.10:FF:000229">
    <property type="entry name" value="Serine/threonine-protein kinase cot-1"/>
    <property type="match status" value="1"/>
</dbReference>
<dbReference type="InterPro" id="IPR000961">
    <property type="entry name" value="AGC-kinase_C"/>
</dbReference>
<evidence type="ECO:0000256" key="2">
    <source>
        <dbReference type="ARBA" id="ARBA00022527"/>
    </source>
</evidence>
<feature type="region of interest" description="Disordered" evidence="12">
    <location>
        <begin position="143"/>
        <end position="281"/>
    </location>
</feature>
<dbReference type="InterPro" id="IPR011009">
    <property type="entry name" value="Kinase-like_dom_sf"/>
</dbReference>
<evidence type="ECO:0000313" key="15">
    <source>
        <dbReference type="EMBL" id="ATY62925.1"/>
    </source>
</evidence>
<evidence type="ECO:0000256" key="10">
    <source>
        <dbReference type="ARBA" id="ARBA00048679"/>
    </source>
</evidence>
<gene>
    <name evidence="15" type="ORF">A9K55_007893</name>
</gene>
<evidence type="ECO:0000256" key="7">
    <source>
        <dbReference type="ARBA" id="ARBA00022840"/>
    </source>
</evidence>
<sequence>MILSHITLYSSSTLPTLGRMGSFVHVLTPQRHSPRRLPLMKPSTFSSGTTTARAIASCSGRISNRRMRCTMRSNRLHLNFGNDRLPLSNNDRPNNDRTYPTTPSTFPQPVFPPNAAGQQQPTTMQQQAAYGAASYAPQGYFSQGQYQQQQPQQQQQPPLPQQPQYPVPPVGYDYNSVPAAGGAQYQLPRSNTPGSDPNTGLAHQFSHQNLGGAARQAPYAPRAAAQRPRTAGGSAQQPAYSSYSNVPLPTQGAAAPPEFQPTPERNPDKYGSNTNSNQKKCSQLAADFFKDSVKRARERNQRQSELEQKLQDPSQNAARKEQLWSTAGRKEGQYLRFLRTKDKPENYTTVKIIGKGAFGEVKLVQKKGDGKVYAMKSLIKTEMFKKDQLAHVRSERDILAESDSPWVVKLYTTFQDTYFLYMLMEFLPGGDLMTMLIKYEIFSEDITRFYIAEIVLAIEAVHKLGFIHRDIKPDNILLDRGGHVKLTDFGLSTGFHRLHDNNYYQQLLQGRSNKPRDRNSVAIDQINLTVSNRSQINDWRRSRRLMAYSTVGTPDYIAPEIFTGHGYTFDCDWWSLGTIMFECLVGWPPFCAEDSHDTYRKIVNWRQTLYFPDDITLGVEAENLIRSMVCNTENRLGRGGAHELKNHAFFRGVDFDGLRRIRAPFEPRLTSNIDTTYFPTDEIDQTDNATVLKAQALQQNGNRPVEESPEMSLPFIGYTFKRFDNNFR</sequence>
<evidence type="ECO:0000256" key="5">
    <source>
        <dbReference type="ARBA" id="ARBA00022741"/>
    </source>
</evidence>
<dbReference type="AlphaFoldDB" id="A0A2H4SII6"/>
<feature type="compositionally biased region" description="Low complexity" evidence="12">
    <location>
        <begin position="143"/>
        <end position="156"/>
    </location>
</feature>
<dbReference type="Pfam" id="PF00069">
    <property type="entry name" value="Pkinase"/>
    <property type="match status" value="2"/>
</dbReference>
<dbReference type="Gene3D" id="1.10.510.10">
    <property type="entry name" value="Transferase(Phosphotransferase) domain 1"/>
    <property type="match status" value="2"/>
</dbReference>
<keyword evidence="2" id="KW-0723">Serine/threonine-protein kinase</keyword>
<dbReference type="FunFam" id="3.30.200.20:FF:000192">
    <property type="entry name" value="Serine/threonine-protein kinase cot-1"/>
    <property type="match status" value="1"/>
</dbReference>
<evidence type="ECO:0000259" key="14">
    <source>
        <dbReference type="PROSITE" id="PS51285"/>
    </source>
</evidence>
<dbReference type="Gene3D" id="3.30.200.20">
    <property type="entry name" value="Phosphorylase Kinase, domain 1"/>
    <property type="match status" value="2"/>
</dbReference>
<comment type="similarity">
    <text evidence="8">Belongs to the protein kinase superfamily. STE Ser/Thr protein kinase family. COT1 subfamily.</text>
</comment>
<dbReference type="SMART" id="SM00220">
    <property type="entry name" value="S_TKc"/>
    <property type="match status" value="1"/>
</dbReference>
<dbReference type="InterPro" id="IPR017441">
    <property type="entry name" value="Protein_kinase_ATP_BS"/>
</dbReference>
<dbReference type="EC" id="2.7.11.1" evidence="1"/>
<dbReference type="InterPro" id="IPR050839">
    <property type="entry name" value="Rho-assoc_Ser/Thr_Kinase"/>
</dbReference>
<feature type="compositionally biased region" description="Polar residues" evidence="12">
    <location>
        <begin position="234"/>
        <end position="248"/>
    </location>
</feature>
<feature type="domain" description="Protein kinase" evidence="13">
    <location>
        <begin position="347"/>
        <end position="650"/>
    </location>
</feature>
<feature type="region of interest" description="Disordered" evidence="12">
    <location>
        <begin position="79"/>
        <end position="131"/>
    </location>
</feature>
<keyword evidence="6 15" id="KW-0418">Kinase</keyword>
<dbReference type="FunFam" id="1.10.510.10:FF:000086">
    <property type="entry name" value="Non-specific serine/threonine protein kinase"/>
    <property type="match status" value="1"/>
</dbReference>
<dbReference type="EMBL" id="CP023324">
    <property type="protein sequence ID" value="ATY62925.1"/>
    <property type="molecule type" value="Genomic_DNA"/>
</dbReference>
<evidence type="ECO:0000256" key="6">
    <source>
        <dbReference type="ARBA" id="ARBA00022777"/>
    </source>
</evidence>
<feature type="compositionally biased region" description="Low complexity" evidence="12">
    <location>
        <begin position="115"/>
        <end position="131"/>
    </location>
</feature>
<keyword evidence="3" id="KW-0597">Phosphoprotein</keyword>
<proteinExistence type="inferred from homology"/>
<feature type="compositionally biased region" description="Low complexity" evidence="12">
    <location>
        <begin position="211"/>
        <end position="233"/>
    </location>
</feature>
<dbReference type="PANTHER" id="PTHR22988">
    <property type="entry name" value="MYOTONIC DYSTROPHY S/T KINASE-RELATED"/>
    <property type="match status" value="1"/>
</dbReference>
<evidence type="ECO:0000256" key="12">
    <source>
        <dbReference type="SAM" id="MobiDB-lite"/>
    </source>
</evidence>
<dbReference type="GO" id="GO:0004674">
    <property type="term" value="F:protein serine/threonine kinase activity"/>
    <property type="evidence" value="ECO:0007669"/>
    <property type="project" value="UniProtKB-KW"/>
</dbReference>
<dbReference type="InterPro" id="IPR000719">
    <property type="entry name" value="Prot_kinase_dom"/>
</dbReference>
<feature type="compositionally biased region" description="Polar residues" evidence="12">
    <location>
        <begin position="187"/>
        <end position="198"/>
    </location>
</feature>
<evidence type="ECO:0000313" key="16">
    <source>
        <dbReference type="Proteomes" id="UP000323067"/>
    </source>
</evidence>
<dbReference type="VEuPathDB" id="FungiDB:CCM_07023"/>
<comment type="catalytic activity">
    <reaction evidence="9">
        <text>L-threonyl-[protein] + ATP = O-phospho-L-threonyl-[protein] + ADP + H(+)</text>
        <dbReference type="Rhea" id="RHEA:46608"/>
        <dbReference type="Rhea" id="RHEA-COMP:11060"/>
        <dbReference type="Rhea" id="RHEA-COMP:11605"/>
        <dbReference type="ChEBI" id="CHEBI:15378"/>
        <dbReference type="ChEBI" id="CHEBI:30013"/>
        <dbReference type="ChEBI" id="CHEBI:30616"/>
        <dbReference type="ChEBI" id="CHEBI:61977"/>
        <dbReference type="ChEBI" id="CHEBI:456216"/>
        <dbReference type="EC" id="2.7.11.1"/>
    </reaction>
</comment>
<reference evidence="15 16" key="1">
    <citation type="journal article" date="2017" name="BMC Genomics">
        <title>Chromosome level assembly and secondary metabolite potential of the parasitic fungus Cordyceps militaris.</title>
        <authorList>
            <person name="Kramer G.J."/>
            <person name="Nodwell J.R."/>
        </authorList>
    </citation>
    <scope>NUCLEOTIDE SEQUENCE [LARGE SCALE GENOMIC DNA]</scope>
    <source>
        <strain evidence="15 16">ATCC 34164</strain>
    </source>
</reference>
<accession>A0A2H4SII6</accession>
<evidence type="ECO:0000259" key="13">
    <source>
        <dbReference type="PROSITE" id="PS50011"/>
    </source>
</evidence>
<keyword evidence="4" id="KW-0808">Transferase</keyword>